<sequence length="293" mass="34166">MPFTILLSEVFFDVEVDEKNIRVKNIMADQKLQIKFVDWSHQKILEYWFRGCSEDDRPYPLDLIKLILKFCKDERLSFRNCKIFGHPTFEHPENDGCIILMTGGKNYTCIVMNEEYSVITGIHTWRIQTQKNVANKRMRTFWLTIGIGIVGEEYTPQFFCNAKDWSISNWQQTYIDGSASDNSWYQWDRLNHFVLDMQLDVEKKTLTYACVYTPDKNSASLTKPLFSITCQFPPNAKLVPRFVFGNDLLGMVQIISVDNICFVIIQYFVSFLNSIQIVEVGNCLCLEINFGKT</sequence>
<reference evidence="1 2" key="1">
    <citation type="journal article" date="2013" name="Curr. Biol.">
        <title>The Genome of the Foraminiferan Reticulomyxa filosa.</title>
        <authorList>
            <person name="Glockner G."/>
            <person name="Hulsmann N."/>
            <person name="Schleicher M."/>
            <person name="Noegel A.A."/>
            <person name="Eichinger L."/>
            <person name="Gallinger C."/>
            <person name="Pawlowski J."/>
            <person name="Sierra R."/>
            <person name="Euteneuer U."/>
            <person name="Pillet L."/>
            <person name="Moustafa A."/>
            <person name="Platzer M."/>
            <person name="Groth M."/>
            <person name="Szafranski K."/>
            <person name="Schliwa M."/>
        </authorList>
    </citation>
    <scope>NUCLEOTIDE SEQUENCE [LARGE SCALE GENOMIC DNA]</scope>
</reference>
<gene>
    <name evidence="1" type="ORF">RFI_06837</name>
</gene>
<evidence type="ECO:0000313" key="2">
    <source>
        <dbReference type="Proteomes" id="UP000023152"/>
    </source>
</evidence>
<protein>
    <submittedName>
        <fullName evidence="1">Uncharacterized protein</fullName>
    </submittedName>
</protein>
<organism evidence="1 2">
    <name type="scientific">Reticulomyxa filosa</name>
    <dbReference type="NCBI Taxonomy" id="46433"/>
    <lineage>
        <taxon>Eukaryota</taxon>
        <taxon>Sar</taxon>
        <taxon>Rhizaria</taxon>
        <taxon>Retaria</taxon>
        <taxon>Foraminifera</taxon>
        <taxon>Monothalamids</taxon>
        <taxon>Reticulomyxidae</taxon>
        <taxon>Reticulomyxa</taxon>
    </lineage>
</organism>
<dbReference type="AlphaFoldDB" id="X6NYB3"/>
<proteinExistence type="predicted"/>
<comment type="caution">
    <text evidence="1">The sequence shown here is derived from an EMBL/GenBank/DDBJ whole genome shotgun (WGS) entry which is preliminary data.</text>
</comment>
<keyword evidence="2" id="KW-1185">Reference proteome</keyword>
<name>X6NYB3_RETFI</name>
<evidence type="ECO:0000313" key="1">
    <source>
        <dbReference type="EMBL" id="ETO30282.1"/>
    </source>
</evidence>
<dbReference type="EMBL" id="ASPP01005575">
    <property type="protein sequence ID" value="ETO30282.1"/>
    <property type="molecule type" value="Genomic_DNA"/>
</dbReference>
<dbReference type="Proteomes" id="UP000023152">
    <property type="component" value="Unassembled WGS sequence"/>
</dbReference>
<accession>X6NYB3</accession>